<organism evidence="2 3">
    <name type="scientific">Sorangium cellulosum</name>
    <name type="common">Polyangium cellulosum</name>
    <dbReference type="NCBI Taxonomy" id="56"/>
    <lineage>
        <taxon>Bacteria</taxon>
        <taxon>Pseudomonadati</taxon>
        <taxon>Myxococcota</taxon>
        <taxon>Polyangia</taxon>
        <taxon>Polyangiales</taxon>
        <taxon>Polyangiaceae</taxon>
        <taxon>Sorangium</taxon>
    </lineage>
</organism>
<protein>
    <recommendedName>
        <fullName evidence="4">PGRS family protein</fullName>
    </recommendedName>
</protein>
<evidence type="ECO:0000313" key="3">
    <source>
        <dbReference type="Proteomes" id="UP000295781"/>
    </source>
</evidence>
<evidence type="ECO:0000313" key="2">
    <source>
        <dbReference type="EMBL" id="AUX23589.1"/>
    </source>
</evidence>
<dbReference type="Proteomes" id="UP000295781">
    <property type="component" value="Chromosome"/>
</dbReference>
<feature type="compositionally biased region" description="Gly residues" evidence="1">
    <location>
        <begin position="429"/>
        <end position="451"/>
    </location>
</feature>
<reference evidence="2 3" key="1">
    <citation type="submission" date="2015-09" db="EMBL/GenBank/DDBJ databases">
        <title>Sorangium comparison.</title>
        <authorList>
            <person name="Zaburannyi N."/>
            <person name="Bunk B."/>
            <person name="Overmann J."/>
            <person name="Mueller R."/>
        </authorList>
    </citation>
    <scope>NUCLEOTIDE SEQUENCE [LARGE SCALE GENOMIC DNA]</scope>
    <source>
        <strain evidence="2 3">So ceGT47</strain>
    </source>
</reference>
<feature type="region of interest" description="Disordered" evidence="1">
    <location>
        <begin position="429"/>
        <end position="466"/>
    </location>
</feature>
<dbReference type="AlphaFoldDB" id="A0A4P2Q2U4"/>
<proteinExistence type="predicted"/>
<dbReference type="RefSeq" id="WP_275938764.1">
    <property type="nucleotide sequence ID" value="NZ_CP012670.1"/>
</dbReference>
<evidence type="ECO:0000256" key="1">
    <source>
        <dbReference type="SAM" id="MobiDB-lite"/>
    </source>
</evidence>
<gene>
    <name evidence="2" type="ORF">SOCEGT47_041160</name>
</gene>
<name>A0A4P2Q2U4_SORCE</name>
<sequence length="542" mass="49443">MRHWRGLMGITAIAAGAAMVPGTGCVFGVDFNDCAVFPGAACDGSGGVGSGGGGEPPGPCEADPREDASAVSEACGVFARAGAKEAGEGEGTRERPYGSLQEAIEKAGAEGKRVYACAEAGEAFEESVRVEAGLEVLGGFACAGWTLEEGSKSGIEGPADTVALTIGEGADGARVEGFAIRAADATQPGGSSIGVAVADVEAELVAVEVTAGTGMEGARGTTPSEAPMAGAAAPAEVSAACAAEETVLGGAGAVTSCEDGETAGGLGGTGGLVGMNEGNGQAGADGGPVPEENPDGYGLGGRGQTDPAGSCRRGEDGASGAAGVPGAGGTGATLELGGIVGGDGGQGTTGVRGQGGGGGGGAKAGLFCTDAAMTPIEGAGASGGGGGAGGCGGKGGGGGQAGGSSIGIVSLGNRLTLTGVTIAVGQGGKGGDGAAGQSGAAGGNGAAGGLASGTAPSRPGCQGGNGGLGGPGGAGGGGRGGYAVGIAYAVAPSEAPAVQYTAGTAGLGGLAGPGGAPEGAGASGNEGSCWDFAAQAPCGGMK</sequence>
<evidence type="ECO:0008006" key="4">
    <source>
        <dbReference type="Google" id="ProtNLM"/>
    </source>
</evidence>
<accession>A0A4P2Q2U4</accession>
<feature type="region of interest" description="Disordered" evidence="1">
    <location>
        <begin position="271"/>
        <end position="326"/>
    </location>
</feature>
<feature type="region of interest" description="Disordered" evidence="1">
    <location>
        <begin position="338"/>
        <end position="357"/>
    </location>
</feature>
<dbReference type="EMBL" id="CP012670">
    <property type="protein sequence ID" value="AUX23589.1"/>
    <property type="molecule type" value="Genomic_DNA"/>
</dbReference>